<feature type="transmembrane region" description="Helical" evidence="9">
    <location>
        <begin position="179"/>
        <end position="197"/>
    </location>
</feature>
<feature type="transmembrane region" description="Helical" evidence="9">
    <location>
        <begin position="90"/>
        <end position="110"/>
    </location>
</feature>
<dbReference type="InterPro" id="IPR010065">
    <property type="entry name" value="AA_ABC_transptr_permease_3TM"/>
</dbReference>
<reference evidence="11 12" key="1">
    <citation type="submission" date="2017-01" db="EMBL/GenBank/DDBJ databases">
        <title>Draft sequence of Acidihalobacter ferrooxidans strain DSM 14175 (strain V8).</title>
        <authorList>
            <person name="Khaleque H.N."/>
            <person name="Ramsay J.P."/>
            <person name="Murphy R.J.T."/>
            <person name="Kaksonen A.H."/>
            <person name="Boxall N.J."/>
            <person name="Watkin E.L.J."/>
        </authorList>
    </citation>
    <scope>NUCLEOTIDE SEQUENCE [LARGE SCALE GENOMIC DNA]</scope>
    <source>
        <strain evidence="11 12">V8</strain>
    </source>
</reference>
<feature type="transmembrane region" description="Helical" evidence="9">
    <location>
        <begin position="51"/>
        <end position="70"/>
    </location>
</feature>
<keyword evidence="4" id="KW-1003">Cell membrane</keyword>
<feature type="transmembrane region" description="Helical" evidence="9">
    <location>
        <begin position="357"/>
        <end position="382"/>
    </location>
</feature>
<dbReference type="SUPFAM" id="SSF161098">
    <property type="entry name" value="MetI-like"/>
    <property type="match status" value="2"/>
</dbReference>
<dbReference type="GO" id="GO:0043190">
    <property type="term" value="C:ATP-binding cassette (ABC) transporter complex"/>
    <property type="evidence" value="ECO:0007669"/>
    <property type="project" value="InterPro"/>
</dbReference>
<evidence type="ECO:0000313" key="11">
    <source>
        <dbReference type="EMBL" id="APZ44562.1"/>
    </source>
</evidence>
<evidence type="ECO:0000256" key="7">
    <source>
        <dbReference type="ARBA" id="ARBA00022989"/>
    </source>
</evidence>
<dbReference type="OrthoDB" id="9808531at2"/>
<dbReference type="KEGG" id="afy:BW247_05965"/>
<dbReference type="STRING" id="1765967.BW247_05965"/>
<organism evidence="11 12">
    <name type="scientific">Acidihalobacter ferrooxydans</name>
    <dbReference type="NCBI Taxonomy" id="1765967"/>
    <lineage>
        <taxon>Bacteria</taxon>
        <taxon>Pseudomonadati</taxon>
        <taxon>Pseudomonadota</taxon>
        <taxon>Gammaproteobacteria</taxon>
        <taxon>Chromatiales</taxon>
        <taxon>Ectothiorhodospiraceae</taxon>
        <taxon>Acidihalobacter</taxon>
    </lineage>
</organism>
<keyword evidence="7 9" id="KW-1133">Transmembrane helix</keyword>
<feature type="domain" description="ABC transmembrane type-1" evidence="10">
    <location>
        <begin position="86"/>
        <end position="379"/>
    </location>
</feature>
<comment type="similarity">
    <text evidence="2">Belongs to the binding-protein-dependent transport system permease family. HisMQ subfamily.</text>
</comment>
<name>A0A1P8UL80_9GAMM</name>
<dbReference type="NCBIfam" id="TIGR01726">
    <property type="entry name" value="HEQRo_perm_3TM"/>
    <property type="match status" value="1"/>
</dbReference>
<evidence type="ECO:0000259" key="10">
    <source>
        <dbReference type="PROSITE" id="PS50928"/>
    </source>
</evidence>
<protein>
    <submittedName>
        <fullName evidence="11">Amino acid ABC transporter permease</fullName>
    </submittedName>
</protein>
<dbReference type="AlphaFoldDB" id="A0A1P8UL80"/>
<dbReference type="Pfam" id="PF00528">
    <property type="entry name" value="BPD_transp_1"/>
    <property type="match status" value="1"/>
</dbReference>
<comment type="subcellular location">
    <subcellularLocation>
        <location evidence="1">Cell inner membrane</location>
        <topology evidence="1">Multi-pass membrane protein</topology>
    </subcellularLocation>
    <subcellularLocation>
        <location evidence="9">Cell membrane</location>
        <topology evidence="9">Multi-pass membrane protein</topology>
    </subcellularLocation>
</comment>
<dbReference type="PROSITE" id="PS50928">
    <property type="entry name" value="ABC_TM1"/>
    <property type="match status" value="1"/>
</dbReference>
<sequence>MSNHQASATPWWLNQRIRGWIAQLLVIAFVAGFFTFVAYNTQVNMQARGISNSLSFFGQEAGFSVIQSLIPYSSSSTYGRVFLVGLLNTLFVSVIGIIFASLLGLVIGIARLSSNWLLARLAGAFIETFRNIPLLLQIFFFYFAVMQVLPTARQSFDLGGLFFFNNRGVYLPRPVPEPAFWAVVIAFVVAIGGVIWLRRWARRRQEETGQPFPVFWGGFGLIIGLPLIVFFLAGMPLGWSVPQLRGFNFQGGLVAIPEFTALLLALTIYTAASIAEIVRSGILSVSHGQTEAARSLGLPNQRVLQLVVLPQALRVIIPPVTSQYLNLTKNSSLATAIGYPDLVSVFAGTALNQTGQAVVIIGITMGVYLTISLSISLLMNVYNQRVRLVER</sequence>
<keyword evidence="3 9" id="KW-0813">Transport</keyword>
<dbReference type="InterPro" id="IPR043429">
    <property type="entry name" value="ArtM/GltK/GlnP/TcyL/YhdX-like"/>
</dbReference>
<proteinExistence type="inferred from homology"/>
<feature type="transmembrane region" description="Helical" evidence="9">
    <location>
        <begin position="20"/>
        <end position="39"/>
    </location>
</feature>
<dbReference type="InterPro" id="IPR000515">
    <property type="entry name" value="MetI-like"/>
</dbReference>
<evidence type="ECO:0000256" key="4">
    <source>
        <dbReference type="ARBA" id="ARBA00022475"/>
    </source>
</evidence>
<evidence type="ECO:0000256" key="6">
    <source>
        <dbReference type="ARBA" id="ARBA00022970"/>
    </source>
</evidence>
<feature type="transmembrane region" description="Helical" evidence="9">
    <location>
        <begin position="259"/>
        <end position="278"/>
    </location>
</feature>
<evidence type="ECO:0000256" key="1">
    <source>
        <dbReference type="ARBA" id="ARBA00004429"/>
    </source>
</evidence>
<dbReference type="RefSeq" id="WP_076838368.1">
    <property type="nucleotide sequence ID" value="NZ_CP019434.1"/>
</dbReference>
<keyword evidence="6" id="KW-0029">Amino-acid transport</keyword>
<feature type="transmembrane region" description="Helical" evidence="9">
    <location>
        <begin position="131"/>
        <end position="149"/>
    </location>
</feature>
<dbReference type="PANTHER" id="PTHR30614:SF37">
    <property type="entry name" value="AMINO-ACID ABC TRANSPORTER PERMEASE PROTEIN YHDX-RELATED"/>
    <property type="match status" value="1"/>
</dbReference>
<feature type="transmembrane region" description="Helical" evidence="9">
    <location>
        <begin position="218"/>
        <end position="239"/>
    </location>
</feature>
<keyword evidence="8 9" id="KW-0472">Membrane</keyword>
<evidence type="ECO:0000256" key="8">
    <source>
        <dbReference type="ARBA" id="ARBA00023136"/>
    </source>
</evidence>
<keyword evidence="5 9" id="KW-0812">Transmembrane</keyword>
<evidence type="ECO:0000256" key="2">
    <source>
        <dbReference type="ARBA" id="ARBA00010072"/>
    </source>
</evidence>
<dbReference type="Gene3D" id="1.10.3720.10">
    <property type="entry name" value="MetI-like"/>
    <property type="match status" value="2"/>
</dbReference>
<evidence type="ECO:0000256" key="5">
    <source>
        <dbReference type="ARBA" id="ARBA00022692"/>
    </source>
</evidence>
<dbReference type="GO" id="GO:0022857">
    <property type="term" value="F:transmembrane transporter activity"/>
    <property type="evidence" value="ECO:0007669"/>
    <property type="project" value="InterPro"/>
</dbReference>
<evidence type="ECO:0000256" key="3">
    <source>
        <dbReference type="ARBA" id="ARBA00022448"/>
    </source>
</evidence>
<dbReference type="EMBL" id="CP019434">
    <property type="protein sequence ID" value="APZ44562.1"/>
    <property type="molecule type" value="Genomic_DNA"/>
</dbReference>
<dbReference type="InterPro" id="IPR035906">
    <property type="entry name" value="MetI-like_sf"/>
</dbReference>
<accession>A0A1P8UL80</accession>
<gene>
    <name evidence="11" type="ORF">BW247_05965</name>
</gene>
<dbReference type="CDD" id="cd06261">
    <property type="entry name" value="TM_PBP2"/>
    <property type="match status" value="2"/>
</dbReference>
<evidence type="ECO:0000256" key="9">
    <source>
        <dbReference type="RuleBase" id="RU363032"/>
    </source>
</evidence>
<dbReference type="GO" id="GO:0006865">
    <property type="term" value="P:amino acid transport"/>
    <property type="evidence" value="ECO:0007669"/>
    <property type="project" value="UniProtKB-KW"/>
</dbReference>
<dbReference type="Proteomes" id="UP000243807">
    <property type="component" value="Chromosome"/>
</dbReference>
<evidence type="ECO:0000313" key="12">
    <source>
        <dbReference type="Proteomes" id="UP000243807"/>
    </source>
</evidence>
<keyword evidence="12" id="KW-1185">Reference proteome</keyword>
<dbReference type="PANTHER" id="PTHR30614">
    <property type="entry name" value="MEMBRANE COMPONENT OF AMINO ACID ABC TRANSPORTER"/>
    <property type="match status" value="1"/>
</dbReference>